<evidence type="ECO:0000313" key="2">
    <source>
        <dbReference type="EMBL" id="NKE65570.1"/>
    </source>
</evidence>
<dbReference type="Gene3D" id="1.10.260.40">
    <property type="entry name" value="lambda repressor-like DNA-binding domains"/>
    <property type="match status" value="1"/>
</dbReference>
<accession>A0A7X6DE93</accession>
<sequence length="156" mass="17265">MPATVPPHAPIRDEPLASLGERLRAARKRQRVTTVAASEAAGISRVTLHRIERGEPTVAIGAWMAAASALGLAFDLVDANAASRTSQLPKQIRLRDYPQLKKLAWQLHGVHEIPPRQALELYERNWRHVDRIALSEDEAALIDMLSREFGGGRLLV</sequence>
<dbReference type="Proteomes" id="UP000521868">
    <property type="component" value="Unassembled WGS sequence"/>
</dbReference>
<feature type="domain" description="HTH cro/C1-type" evidence="1">
    <location>
        <begin position="23"/>
        <end position="77"/>
    </location>
</feature>
<reference evidence="2 3" key="1">
    <citation type="journal article" date="2020" name="Nature">
        <title>Bacterial chemolithoautotrophy via manganese oxidation.</title>
        <authorList>
            <person name="Yu H."/>
            <person name="Leadbetter J.R."/>
        </authorList>
    </citation>
    <scope>NUCLEOTIDE SEQUENCE [LARGE SCALE GENOMIC DNA]</scope>
    <source>
        <strain evidence="2 3">RBP-1</strain>
    </source>
</reference>
<dbReference type="AlphaFoldDB" id="A0A7X6DE93"/>
<evidence type="ECO:0000259" key="1">
    <source>
        <dbReference type="PROSITE" id="PS50943"/>
    </source>
</evidence>
<name>A0A7X6DE93_9BURK</name>
<organism evidence="2 3">
    <name type="scientific">Ramlibacter lithotrophicus</name>
    <dbReference type="NCBI Taxonomy" id="2606681"/>
    <lineage>
        <taxon>Bacteria</taxon>
        <taxon>Pseudomonadati</taxon>
        <taxon>Pseudomonadota</taxon>
        <taxon>Betaproteobacteria</taxon>
        <taxon>Burkholderiales</taxon>
        <taxon>Comamonadaceae</taxon>
        <taxon>Ramlibacter</taxon>
    </lineage>
</organism>
<proteinExistence type="predicted"/>
<dbReference type="GO" id="GO:0003677">
    <property type="term" value="F:DNA binding"/>
    <property type="evidence" value="ECO:0007669"/>
    <property type="project" value="InterPro"/>
</dbReference>
<protein>
    <submittedName>
        <fullName evidence="2">Helix-turn-helix domain-containing protein</fullName>
    </submittedName>
</protein>
<dbReference type="InterPro" id="IPR001387">
    <property type="entry name" value="Cro/C1-type_HTH"/>
</dbReference>
<keyword evidence="3" id="KW-1185">Reference proteome</keyword>
<evidence type="ECO:0000313" key="3">
    <source>
        <dbReference type="Proteomes" id="UP000521868"/>
    </source>
</evidence>
<dbReference type="EMBL" id="VTOX01000002">
    <property type="protein sequence ID" value="NKE65570.1"/>
    <property type="molecule type" value="Genomic_DNA"/>
</dbReference>
<dbReference type="RefSeq" id="WP_168106685.1">
    <property type="nucleotide sequence ID" value="NZ_VTOX01000002.1"/>
</dbReference>
<dbReference type="SMART" id="SM00530">
    <property type="entry name" value="HTH_XRE"/>
    <property type="match status" value="1"/>
</dbReference>
<dbReference type="CDD" id="cd00093">
    <property type="entry name" value="HTH_XRE"/>
    <property type="match status" value="1"/>
</dbReference>
<dbReference type="SUPFAM" id="SSF47413">
    <property type="entry name" value="lambda repressor-like DNA-binding domains"/>
    <property type="match status" value="1"/>
</dbReference>
<dbReference type="PROSITE" id="PS50943">
    <property type="entry name" value="HTH_CROC1"/>
    <property type="match status" value="1"/>
</dbReference>
<dbReference type="InterPro" id="IPR010982">
    <property type="entry name" value="Lambda_DNA-bd_dom_sf"/>
</dbReference>
<dbReference type="Pfam" id="PF13560">
    <property type="entry name" value="HTH_31"/>
    <property type="match status" value="1"/>
</dbReference>
<gene>
    <name evidence="2" type="ORF">RAMLITH_07020</name>
</gene>
<comment type="caution">
    <text evidence="2">The sequence shown here is derived from an EMBL/GenBank/DDBJ whole genome shotgun (WGS) entry which is preliminary data.</text>
</comment>